<evidence type="ECO:0000313" key="27">
    <source>
        <dbReference type="EMBL" id="QVD39418.1"/>
    </source>
</evidence>
<dbReference type="GO" id="GO:1902903">
    <property type="term" value="P:regulation of supramolecular fiber organization"/>
    <property type="evidence" value="ECO:0007669"/>
    <property type="project" value="UniProtKB-ARBA"/>
</dbReference>
<dbReference type="GO" id="GO:0051130">
    <property type="term" value="P:positive regulation of cellular component organization"/>
    <property type="evidence" value="ECO:0007669"/>
    <property type="project" value="UniProtKB-ARBA"/>
</dbReference>
<keyword evidence="14 20" id="KW-0401">Integrin</keyword>
<dbReference type="GO" id="GO:0009986">
    <property type="term" value="C:cell surface"/>
    <property type="evidence" value="ECO:0007669"/>
    <property type="project" value="TreeGrafter"/>
</dbReference>
<dbReference type="Pfam" id="PF07965">
    <property type="entry name" value="Integrin_B_tail"/>
    <property type="match status" value="1"/>
</dbReference>
<dbReference type="SUPFAM" id="SSF103575">
    <property type="entry name" value="Plexin repeat"/>
    <property type="match status" value="1"/>
</dbReference>
<feature type="disulfide bond" evidence="19">
    <location>
        <begin position="600"/>
        <end position="635"/>
    </location>
</feature>
<dbReference type="Pfam" id="PF00362">
    <property type="entry name" value="Integrin_beta"/>
    <property type="match status" value="1"/>
</dbReference>
<evidence type="ECO:0000259" key="25">
    <source>
        <dbReference type="SMART" id="SM01241"/>
    </source>
</evidence>
<accession>A0A8E5JT46</accession>
<dbReference type="GO" id="GO:0030016">
    <property type="term" value="C:myofibril"/>
    <property type="evidence" value="ECO:0007669"/>
    <property type="project" value="UniProtKB-ARBA"/>
</dbReference>
<name>A0A8E5JT46_SCHGR</name>
<keyword evidence="9" id="KW-0677">Repeat</keyword>
<feature type="domain" description="Integrin beta subunit tail" evidence="26">
    <location>
        <begin position="714"/>
        <end position="797"/>
    </location>
</feature>
<dbReference type="PRINTS" id="PR01186">
    <property type="entry name" value="INTEGRINB"/>
</dbReference>
<dbReference type="RefSeq" id="XP_049858979.1">
    <property type="nucleotide sequence ID" value="XM_050003022.1"/>
</dbReference>
<evidence type="ECO:0000256" key="19">
    <source>
        <dbReference type="PIRSR" id="PIRSR002512-1"/>
    </source>
</evidence>
<feature type="region of interest" description="Disordered" evidence="21">
    <location>
        <begin position="101"/>
        <end position="132"/>
    </location>
</feature>
<keyword evidence="15 22" id="KW-0472">Membrane</keyword>
<dbReference type="GO" id="GO:0051094">
    <property type="term" value="P:positive regulation of developmental process"/>
    <property type="evidence" value="ECO:0007669"/>
    <property type="project" value="UniProtKB-ARBA"/>
</dbReference>
<dbReference type="SMART" id="SM00187">
    <property type="entry name" value="INB"/>
    <property type="match status" value="1"/>
</dbReference>
<feature type="disulfide bond" evidence="19">
    <location>
        <begin position="714"/>
        <end position="723"/>
    </location>
</feature>
<dbReference type="AlphaFoldDB" id="A0A8E5JT46"/>
<feature type="disulfide bond" evidence="19">
    <location>
        <begin position="551"/>
        <end position="592"/>
    </location>
</feature>
<dbReference type="CTD" id="44885"/>
<evidence type="ECO:0000256" key="2">
    <source>
        <dbReference type="ARBA" id="ARBA00007449"/>
    </source>
</evidence>
<evidence type="ECO:0000256" key="18">
    <source>
        <dbReference type="ARBA" id="ARBA00023180"/>
    </source>
</evidence>
<feature type="disulfide bond" evidence="19">
    <location>
        <begin position="598"/>
        <end position="603"/>
    </location>
</feature>
<evidence type="ECO:0000256" key="8">
    <source>
        <dbReference type="ARBA" id="ARBA00022729"/>
    </source>
</evidence>
<dbReference type="GO" id="GO:0008305">
    <property type="term" value="C:integrin complex"/>
    <property type="evidence" value="ECO:0007669"/>
    <property type="project" value="TreeGrafter"/>
</dbReference>
<dbReference type="GO" id="GO:0016328">
    <property type="term" value="C:lateral plasma membrane"/>
    <property type="evidence" value="ECO:0007669"/>
    <property type="project" value="UniProtKB-SubCell"/>
</dbReference>
<keyword evidence="6 20" id="KW-0812">Transmembrane</keyword>
<feature type="disulfide bond" evidence="19">
    <location>
        <begin position="683"/>
        <end position="688"/>
    </location>
</feature>
<feature type="disulfide bond" evidence="19">
    <location>
        <begin position="720"/>
        <end position="792"/>
    </location>
</feature>
<dbReference type="SUPFAM" id="SSF53300">
    <property type="entry name" value="vWA-like"/>
    <property type="match status" value="1"/>
</dbReference>
<dbReference type="SUPFAM" id="SSF57196">
    <property type="entry name" value="EGF/Laminin"/>
    <property type="match status" value="2"/>
</dbReference>
<dbReference type="InterPro" id="IPR015812">
    <property type="entry name" value="Integrin_bsu"/>
</dbReference>
<keyword evidence="11" id="KW-0460">Magnesium</keyword>
<dbReference type="InterPro" id="IPR036465">
    <property type="entry name" value="vWFA_dom_sf"/>
</dbReference>
<evidence type="ECO:0000256" key="5">
    <source>
        <dbReference type="ARBA" id="ARBA00022553"/>
    </source>
</evidence>
<dbReference type="EMBL" id="MW962652">
    <property type="protein sequence ID" value="QVD39418.1"/>
    <property type="molecule type" value="mRNA"/>
</dbReference>
<dbReference type="Pfam" id="PF23105">
    <property type="entry name" value="EGF_integrin"/>
    <property type="match status" value="2"/>
</dbReference>
<feature type="disulfide bond" evidence="19">
    <location>
        <begin position="661"/>
        <end position="668"/>
    </location>
</feature>
<proteinExistence type="evidence at transcript level"/>
<dbReference type="PIRSF" id="PIRSF002512">
    <property type="entry name" value="Integrin_B"/>
    <property type="match status" value="1"/>
</dbReference>
<feature type="disulfide bond" evidence="19">
    <location>
        <begin position="40"/>
        <end position="49"/>
    </location>
</feature>
<dbReference type="GO" id="GO:0055002">
    <property type="term" value="P:striated muscle cell development"/>
    <property type="evidence" value="ECO:0007669"/>
    <property type="project" value="UniProtKB-ARBA"/>
</dbReference>
<keyword evidence="5" id="KW-0597">Phosphoprotein</keyword>
<dbReference type="GO" id="GO:0043005">
    <property type="term" value="C:neuron projection"/>
    <property type="evidence" value="ECO:0007669"/>
    <property type="project" value="UniProtKB-ARBA"/>
</dbReference>
<organism evidence="27">
    <name type="scientific">Schistocerca gregaria</name>
    <name type="common">Desert locust</name>
    <name type="synonym">Gryllus gregarius</name>
    <dbReference type="NCBI Taxonomy" id="7010"/>
    <lineage>
        <taxon>Eukaryota</taxon>
        <taxon>Metazoa</taxon>
        <taxon>Ecdysozoa</taxon>
        <taxon>Arthropoda</taxon>
        <taxon>Hexapoda</taxon>
        <taxon>Insecta</taxon>
        <taxon>Pterygota</taxon>
        <taxon>Neoptera</taxon>
        <taxon>Polyneoptera</taxon>
        <taxon>Orthoptera</taxon>
        <taxon>Caelifera</taxon>
        <taxon>Acrididea</taxon>
        <taxon>Acridomorpha</taxon>
        <taxon>Acridoidea</taxon>
        <taxon>Acrididae</taxon>
        <taxon>Cyrtacanthacridinae</taxon>
        <taxon>Schistocerca</taxon>
    </lineage>
</organism>
<dbReference type="GO" id="GO:0002164">
    <property type="term" value="P:larval development"/>
    <property type="evidence" value="ECO:0007669"/>
    <property type="project" value="UniProtKB-ARBA"/>
</dbReference>
<dbReference type="InterPro" id="IPR012896">
    <property type="entry name" value="Integrin_bsu_tail"/>
</dbReference>
<feature type="disulfide bond" evidence="19">
    <location>
        <begin position="321"/>
        <end position="362"/>
    </location>
</feature>
<dbReference type="SMART" id="SM01242">
    <property type="entry name" value="Integrin_B_tail"/>
    <property type="match status" value="1"/>
</dbReference>
<dbReference type="FunFam" id="1.20.5.100:FF:000002">
    <property type="entry name" value="Integrin beta"/>
    <property type="match status" value="1"/>
</dbReference>
<dbReference type="GO" id="GO:0007157">
    <property type="term" value="P:heterophilic cell-cell adhesion via plasma membrane cell adhesion molecules"/>
    <property type="evidence" value="ECO:0007669"/>
    <property type="project" value="UniProtKB-ARBA"/>
</dbReference>
<evidence type="ECO:0000259" key="24">
    <source>
        <dbReference type="SMART" id="SM00187"/>
    </source>
</evidence>
<dbReference type="InterPro" id="IPR013111">
    <property type="entry name" value="EGF_extracell"/>
</dbReference>
<evidence type="ECO:0000256" key="16">
    <source>
        <dbReference type="ARBA" id="ARBA00023157"/>
    </source>
</evidence>
<evidence type="ECO:0000256" key="7">
    <source>
        <dbReference type="ARBA" id="ARBA00022723"/>
    </source>
</evidence>
<dbReference type="InterPro" id="IPR057073">
    <property type="entry name" value="EGF_integrin_2"/>
</dbReference>
<evidence type="ECO:0000256" key="20">
    <source>
        <dbReference type="RuleBase" id="RU000633"/>
    </source>
</evidence>
<dbReference type="GO" id="GO:0007229">
    <property type="term" value="P:integrin-mediated signaling pathway"/>
    <property type="evidence" value="ECO:0007669"/>
    <property type="project" value="UniProtKB-KW"/>
</dbReference>
<dbReference type="GO" id="GO:0048513">
    <property type="term" value="P:animal organ development"/>
    <property type="evidence" value="ECO:0007669"/>
    <property type="project" value="UniProtKB-ARBA"/>
</dbReference>
<dbReference type="InterPro" id="IPR002369">
    <property type="entry name" value="Integrin_bsu_VWA"/>
</dbReference>
<evidence type="ECO:0000256" key="22">
    <source>
        <dbReference type="SAM" id="Phobius"/>
    </source>
</evidence>
<dbReference type="GO" id="GO:0110020">
    <property type="term" value="P:regulation of actomyosin structure organization"/>
    <property type="evidence" value="ECO:0007669"/>
    <property type="project" value="UniProtKB-ARBA"/>
</dbReference>
<feature type="disulfide bond" evidence="19">
    <location>
        <begin position="270"/>
        <end position="273"/>
    </location>
</feature>
<dbReference type="InterPro" id="IPR033760">
    <property type="entry name" value="Integrin_beta_N"/>
</dbReference>
<dbReference type="Pfam" id="PF08725">
    <property type="entry name" value="Integrin_b_cyt"/>
    <property type="match status" value="1"/>
</dbReference>
<dbReference type="SUPFAM" id="SSF69179">
    <property type="entry name" value="Integrin domains"/>
    <property type="match status" value="1"/>
</dbReference>
<dbReference type="InterPro" id="IPR040622">
    <property type="entry name" value="EGF_integrin_1"/>
</dbReference>
<evidence type="ECO:0000256" key="13">
    <source>
        <dbReference type="ARBA" id="ARBA00022989"/>
    </source>
</evidence>
<dbReference type="Gene3D" id="4.10.1240.30">
    <property type="match status" value="1"/>
</dbReference>
<dbReference type="SUPFAM" id="SSF69687">
    <property type="entry name" value="Integrin beta tail domain"/>
    <property type="match status" value="1"/>
</dbReference>
<evidence type="ECO:0000256" key="21">
    <source>
        <dbReference type="SAM" id="MobiDB-lite"/>
    </source>
</evidence>
<feature type="transmembrane region" description="Helical" evidence="22">
    <location>
        <begin position="796"/>
        <end position="820"/>
    </location>
</feature>
<feature type="disulfide bond" evidence="19">
    <location>
        <begin position="494"/>
        <end position="760"/>
    </location>
</feature>
<evidence type="ECO:0000256" key="6">
    <source>
        <dbReference type="ARBA" id="ARBA00022692"/>
    </source>
</evidence>
<keyword evidence="12 20" id="KW-0130">Cell adhesion</keyword>
<dbReference type="Gene3D" id="2.10.25.10">
    <property type="entry name" value="Laminin"/>
    <property type="match status" value="4"/>
</dbReference>
<dbReference type="Pfam" id="PF18372">
    <property type="entry name" value="I-EGF_1"/>
    <property type="match status" value="1"/>
</dbReference>
<evidence type="ECO:0000256" key="10">
    <source>
        <dbReference type="ARBA" id="ARBA00022837"/>
    </source>
</evidence>
<dbReference type="PROSITE" id="PS52047">
    <property type="entry name" value="I_EGF_2"/>
    <property type="match status" value="2"/>
</dbReference>
<keyword evidence="16 19" id="KW-1015">Disulfide bond</keyword>
<feature type="disulfide bond" evidence="19">
    <location>
        <begin position="645"/>
        <end position="677"/>
    </location>
</feature>
<dbReference type="InterPro" id="IPR032695">
    <property type="entry name" value="Integrin_dom_sf"/>
</dbReference>
<evidence type="ECO:0000256" key="11">
    <source>
        <dbReference type="ARBA" id="ARBA00022842"/>
    </source>
</evidence>
<feature type="disulfide bond" evidence="19">
    <location>
        <begin position="622"/>
        <end position="627"/>
    </location>
</feature>
<feature type="domain" description="Integrin beta subunit cytoplasmic" evidence="25">
    <location>
        <begin position="821"/>
        <end position="867"/>
    </location>
</feature>
<dbReference type="FunFam" id="2.10.25.10:FF:000155">
    <property type="entry name" value="Integrin beta"/>
    <property type="match status" value="1"/>
</dbReference>
<dbReference type="OrthoDB" id="410592at2759"/>
<feature type="disulfide bond" evidence="19">
    <location>
        <begin position="567"/>
        <end position="582"/>
    </location>
</feature>
<keyword evidence="10" id="KW-0106">Calcium</keyword>
<keyword evidence="7" id="KW-0479">Metal-binding</keyword>
<dbReference type="Gene3D" id="3.40.50.410">
    <property type="entry name" value="von Willebrand factor, type A domain"/>
    <property type="match status" value="1"/>
</dbReference>
<evidence type="ECO:0000256" key="3">
    <source>
        <dbReference type="ARBA" id="ARBA00022475"/>
    </source>
</evidence>
<evidence type="ECO:0000256" key="4">
    <source>
        <dbReference type="ARBA" id="ARBA00022536"/>
    </source>
</evidence>
<dbReference type="GO" id="GO:0016477">
    <property type="term" value="P:cell migration"/>
    <property type="evidence" value="ECO:0007669"/>
    <property type="project" value="TreeGrafter"/>
</dbReference>
<dbReference type="InterPro" id="IPR036349">
    <property type="entry name" value="Integrin_bsu_tail_dom_sf"/>
</dbReference>
<comment type="similarity">
    <text evidence="2 20">Belongs to the integrin beta chain family.</text>
</comment>
<feature type="disulfide bond" evidence="19">
    <location>
        <begin position="43"/>
        <end position="76"/>
    </location>
</feature>
<feature type="disulfide bond" evidence="19">
    <location>
        <begin position="650"/>
        <end position="659"/>
    </location>
</feature>
<dbReference type="KEGG" id="sgre:126353856"/>
<dbReference type="GO" id="GO:0036477">
    <property type="term" value="C:somatodendritic compartment"/>
    <property type="evidence" value="ECO:0007669"/>
    <property type="project" value="UniProtKB-ARBA"/>
</dbReference>
<dbReference type="GeneID" id="126353856"/>
<evidence type="ECO:0000256" key="17">
    <source>
        <dbReference type="ARBA" id="ARBA00023170"/>
    </source>
</evidence>
<keyword evidence="13 22" id="KW-1133">Transmembrane helix</keyword>
<dbReference type="GO" id="GO:0046872">
    <property type="term" value="F:metal ion binding"/>
    <property type="evidence" value="ECO:0007669"/>
    <property type="project" value="UniProtKB-KW"/>
</dbReference>
<evidence type="ECO:0000259" key="26">
    <source>
        <dbReference type="SMART" id="SM01242"/>
    </source>
</evidence>
<feature type="disulfide bond" evidence="19">
    <location>
        <begin position="52"/>
        <end position="63"/>
    </location>
</feature>
<dbReference type="FunFam" id="2.10.25.10:FF:000098">
    <property type="entry name" value="Integrin beta"/>
    <property type="match status" value="1"/>
</dbReference>
<sequence>MEVRLRMQLLLSVVVLCLTVICAQKQSVGLQNPCTSKQTCSECIRTPTCAWCMQPSMRDGKRCFQPSSSLDWTLHCDEKYVYNPDNEYSIILNQKLSKGSRTRYQSSSSGTVIKGSSSSGSSSVISGGSSSGGSISGGGGSISAGGSSISGGGSSVSGGSSSSSGFYAESHSEAVQIAPQRVSLKLRLNQAYRIRFEYAQAEDYPVDLYYLMDLSKSMEDDKDKLSSLGTLLVDSMRNITSNFRLGFGSFVDKVVMPYVSTVPKNLLEPCSGCKAPYGFKNVMPLSPDANTFADKVRDAAVSGNLDAPEGGFDAIMQAVVCRDKIGWREKARRLLVFSTDAGFHYAGDGKLGGIVKPNDGECHLDSSGLYTHSTIQDYPSISQLNLKVRDNSIHVIFAVTAEQFSVYDQLRTYVEGSSSGQLSADSSNVVDLVKDQYNKISSSVEMKDNASSAVRITYYTSGLSGGAMKQTHKVDGLKVGSKVKFEAEIEVTECPKNRKDWQQLIRIYPVGVNESLLVDLTILGDCPCERKSHPTYKENAIECSGAGTYMCGICKCDAQHFGRKCECSSESGGKEFEGVNTCRPDNTSTVDCSGRGTCICGVCECDSRPNPYEVVSGTYCECDNFTCEYSHGEICSGPSHGICDCGKCKCKPEWTGVACDCPVSNQTCISPINGEVCSGHGECNCGTCLCDDDGGENRYTGKFCERRPGVKPPCAVFKDCVQCQMYHKGILTEEECANCTFVPISVDYVEADEDKGEVFCSYYDEDDCQFRFVYAFNDTGHVLVRAQEELDCPAEVYVLGIVLGVIAAIVLIGLAFILLWKVLTTIHDRREFARFEKERMMAKWDTGENPIYKQATSTFKNPTYAGK</sequence>
<keyword evidence="4" id="KW-0245">EGF-like domain</keyword>
<dbReference type="SMART" id="SM01241">
    <property type="entry name" value="Integrin_b_cyt"/>
    <property type="match status" value="1"/>
</dbReference>
<dbReference type="GO" id="GO:0033627">
    <property type="term" value="P:cell adhesion mediated by integrin"/>
    <property type="evidence" value="ECO:0007669"/>
    <property type="project" value="TreeGrafter"/>
</dbReference>
<dbReference type="GO" id="GO:0042592">
    <property type="term" value="P:homeostatic process"/>
    <property type="evidence" value="ECO:0007669"/>
    <property type="project" value="UniProtKB-ARBA"/>
</dbReference>
<reference evidence="27" key="1">
    <citation type="journal article" date="2021" name="J. Neurophysiol.">
        <title>Gene transcription changes in a locust model of noise-induced deafness.</title>
        <authorList>
            <person name="French A.S."/>
            <person name="Warren B."/>
        </authorList>
    </citation>
    <scope>NUCLEOTIDE SEQUENCE</scope>
</reference>
<evidence type="ECO:0000256" key="1">
    <source>
        <dbReference type="ARBA" id="ARBA00004591"/>
    </source>
</evidence>
<keyword evidence="8 23" id="KW-0732">Signal</keyword>
<feature type="compositionally biased region" description="Low complexity" evidence="21">
    <location>
        <begin position="106"/>
        <end position="128"/>
    </location>
</feature>
<dbReference type="Gene3D" id="2.60.40.1510">
    <property type="entry name" value="ntegrin, alpha v. Chain A, domain 3"/>
    <property type="match status" value="1"/>
</dbReference>
<keyword evidence="17" id="KW-0675">Receptor</keyword>
<feature type="disulfide bond" evidence="19">
    <location>
        <begin position="556"/>
        <end position="565"/>
    </location>
</feature>
<dbReference type="GO" id="GO:0005178">
    <property type="term" value="F:integrin binding"/>
    <property type="evidence" value="ECO:0007669"/>
    <property type="project" value="TreeGrafter"/>
</dbReference>
<keyword evidence="18" id="KW-0325">Glycoprotein</keyword>
<evidence type="ECO:0000256" key="14">
    <source>
        <dbReference type="ARBA" id="ARBA00023037"/>
    </source>
</evidence>
<feature type="disulfide bond" evidence="19">
    <location>
        <begin position="685"/>
        <end position="736"/>
    </location>
</feature>
<dbReference type="FunFam" id="3.40.50.410:FF:000002">
    <property type="entry name" value="Integrin beta"/>
    <property type="match status" value="1"/>
</dbReference>
<dbReference type="GO" id="GO:0030334">
    <property type="term" value="P:regulation of cell migration"/>
    <property type="evidence" value="ECO:0007669"/>
    <property type="project" value="UniProtKB-ARBA"/>
</dbReference>
<evidence type="ECO:0000256" key="23">
    <source>
        <dbReference type="SAM" id="SignalP"/>
    </source>
</evidence>
<dbReference type="InterPro" id="IPR057243">
    <property type="entry name" value="Integrin_I-EGF_CS"/>
</dbReference>
<protein>
    <recommendedName>
        <fullName evidence="20">Integrin beta</fullName>
    </recommendedName>
</protein>
<dbReference type="Pfam" id="PF17205">
    <property type="entry name" value="PSI_integrin"/>
    <property type="match status" value="1"/>
</dbReference>
<dbReference type="GO" id="GO:0005925">
    <property type="term" value="C:focal adhesion"/>
    <property type="evidence" value="ECO:0007669"/>
    <property type="project" value="TreeGrafter"/>
</dbReference>
<dbReference type="Pfam" id="PF07974">
    <property type="entry name" value="EGF_2"/>
    <property type="match status" value="1"/>
</dbReference>
<dbReference type="InterPro" id="IPR014836">
    <property type="entry name" value="Integrin_bsu_cyt_dom"/>
</dbReference>
<evidence type="ECO:0000256" key="12">
    <source>
        <dbReference type="ARBA" id="ARBA00022889"/>
    </source>
</evidence>
<dbReference type="GO" id="GO:0007160">
    <property type="term" value="P:cell-matrix adhesion"/>
    <property type="evidence" value="ECO:0007669"/>
    <property type="project" value="TreeGrafter"/>
</dbReference>
<feature type="chain" id="PRO_5034125047" description="Integrin beta" evidence="23">
    <location>
        <begin position="24"/>
        <end position="867"/>
    </location>
</feature>
<dbReference type="Gene3D" id="1.20.5.100">
    <property type="entry name" value="Cytochrome c1, transmembrane anchor, C-terminal"/>
    <property type="match status" value="1"/>
</dbReference>
<feature type="disulfide bond" evidence="19">
    <location>
        <begin position="690"/>
        <end position="704"/>
    </location>
</feature>
<dbReference type="PANTHER" id="PTHR10082:SF60">
    <property type="entry name" value="INTEGRIN BETA-PS"/>
    <property type="match status" value="1"/>
</dbReference>
<dbReference type="PANTHER" id="PTHR10082">
    <property type="entry name" value="INTEGRIN BETA SUBUNIT"/>
    <property type="match status" value="1"/>
</dbReference>
<feature type="signal peptide" evidence="23">
    <location>
        <begin position="1"/>
        <end position="23"/>
    </location>
</feature>
<feature type="disulfide bond" evidence="19">
    <location>
        <begin position="605"/>
        <end position="620"/>
    </location>
</feature>
<dbReference type="PROSITE" id="PS00243">
    <property type="entry name" value="I_EGF_1"/>
    <property type="match status" value="1"/>
</dbReference>
<keyword evidence="3" id="KW-1003">Cell membrane</keyword>
<comment type="subcellular location">
    <subcellularLocation>
        <location evidence="20">Cell membrane</location>
        <topology evidence="20">Single-pass type I membrane protein</topology>
    </subcellularLocation>
    <subcellularLocation>
        <location evidence="1">Lateral cell membrane</location>
        <topology evidence="1">Single-pass type I membrane protein</topology>
    </subcellularLocation>
</comment>
<feature type="domain" description="Integrin beta subunit VWA" evidence="24">
    <location>
        <begin position="39"/>
        <end position="526"/>
    </location>
</feature>
<feature type="disulfide bond" evidence="19">
    <location>
        <begin position="643"/>
        <end position="648"/>
    </location>
</feature>
<evidence type="ECO:0000256" key="9">
    <source>
        <dbReference type="ARBA" id="ARBA00022737"/>
    </source>
</evidence>
<evidence type="ECO:0000256" key="15">
    <source>
        <dbReference type="ARBA" id="ARBA00023136"/>
    </source>
</evidence>